<dbReference type="InterPro" id="IPR019734">
    <property type="entry name" value="TPR_rpt"/>
</dbReference>
<evidence type="ECO:0000256" key="1">
    <source>
        <dbReference type="ARBA" id="ARBA00023015"/>
    </source>
</evidence>
<reference evidence="7 8" key="1">
    <citation type="submission" date="2019-03" db="EMBL/GenBank/DDBJ databases">
        <title>Freshwater and sediment microbial communities from various areas in North America, analyzing microbe dynamics in response to fracking.</title>
        <authorList>
            <person name="Lamendella R."/>
        </authorList>
    </citation>
    <scope>NUCLEOTIDE SEQUENCE [LARGE SCALE GENOMIC DNA]</scope>
    <source>
        <strain evidence="7 8">114D</strain>
    </source>
</reference>
<name>A0A4R6H501_9BACT</name>
<keyword evidence="5" id="KW-0472">Membrane</keyword>
<dbReference type="Pfam" id="PF13181">
    <property type="entry name" value="TPR_8"/>
    <property type="match status" value="1"/>
</dbReference>
<evidence type="ECO:0000313" key="8">
    <source>
        <dbReference type="Proteomes" id="UP000294848"/>
    </source>
</evidence>
<dbReference type="GO" id="GO:0043565">
    <property type="term" value="F:sequence-specific DNA binding"/>
    <property type="evidence" value="ECO:0007669"/>
    <property type="project" value="InterPro"/>
</dbReference>
<evidence type="ECO:0000256" key="4">
    <source>
        <dbReference type="PROSITE-ProRule" id="PRU00339"/>
    </source>
</evidence>
<protein>
    <submittedName>
        <fullName evidence="7">TolB-like protein</fullName>
    </submittedName>
</protein>
<keyword evidence="2" id="KW-0238">DNA-binding</keyword>
<dbReference type="Pfam" id="PF13432">
    <property type="entry name" value="TPR_16"/>
    <property type="match status" value="1"/>
</dbReference>
<dbReference type="GO" id="GO:0003700">
    <property type="term" value="F:DNA-binding transcription factor activity"/>
    <property type="evidence" value="ECO:0007669"/>
    <property type="project" value="InterPro"/>
</dbReference>
<dbReference type="PROSITE" id="PS50005">
    <property type="entry name" value="TPR"/>
    <property type="match status" value="2"/>
</dbReference>
<comment type="caution">
    <text evidence="7">The sequence shown here is derived from an EMBL/GenBank/DDBJ whole genome shotgun (WGS) entry which is preliminary data.</text>
</comment>
<dbReference type="InterPro" id="IPR011990">
    <property type="entry name" value="TPR-like_helical_dom_sf"/>
</dbReference>
<evidence type="ECO:0000256" key="2">
    <source>
        <dbReference type="ARBA" id="ARBA00023125"/>
    </source>
</evidence>
<keyword evidence="3" id="KW-0804">Transcription</keyword>
<dbReference type="RefSeq" id="WP_133464819.1">
    <property type="nucleotide sequence ID" value="NZ_SNWI01000004.1"/>
</dbReference>
<dbReference type="PANTHER" id="PTHR43280:SF2">
    <property type="entry name" value="HTH-TYPE TRANSCRIPTIONAL REGULATOR EXSA"/>
    <property type="match status" value="1"/>
</dbReference>
<keyword evidence="5" id="KW-0812">Transmembrane</keyword>
<dbReference type="EMBL" id="SNWI01000004">
    <property type="protein sequence ID" value="TDO02551.1"/>
    <property type="molecule type" value="Genomic_DNA"/>
</dbReference>
<feature type="transmembrane region" description="Helical" evidence="5">
    <location>
        <begin position="134"/>
        <end position="155"/>
    </location>
</feature>
<dbReference type="Proteomes" id="UP000294848">
    <property type="component" value="Unassembled WGS sequence"/>
</dbReference>
<dbReference type="SUPFAM" id="SSF46689">
    <property type="entry name" value="Homeodomain-like"/>
    <property type="match status" value="1"/>
</dbReference>
<sequence>MPDGSPKEHEFFTKLSKEVKAHCSSEQFGVSDLAEMMGMSRSNLLRKVKKQTGLSVSLFIRKIRLEMALDMLKEGSLTVSEVAFQVGFSSTSYFIKCFHDYYGLPPGEVGKGEWPREEDVQKQEKQLPLNLKRVSLYVLGSVFVALVVVFGLRYFPAKMPGKSIAVLPFKNESSDSTNVYIINGVMEAILGHLQKIEDLRVVSRTSVEQFRNSSKTIPEIAKELNVTYFIEGSGQKIGEQLLLNVQLIDAEGDKHLWAQQYNRETKDIFALQREVAKSIADEIEVVITPQAEEQMDKEPTTNLEAYDAFLKGMDFFYAGTREGLEQAIPYFEEAVAHDPAFARAYADIAIAYYFLDANQVDKKYTSQINKYADRALLADPELAQSLIAKAVFYMSSGSYELAIPYLEKALKYNPNSNLVLGFLADFYANQYPDTPKYLEYALRGLQLNLAALDSAEASINLLHVSNAFIQAGFVEQAEEYIDRSLDYDPDNLYAAYVRAYILFVKNGDLAETKSLLKETLQRDSTRLDVIQEVGKVCYYMNDYQEAFHYYQWFLSIKNAMNLDIYRFENAKIGFVFETQGLHDAADKLFADYYNYAENDQSIYKHLSLAVYFAQRNENEQALQHLSIFAKQDNFHYWVLLFLKIDPLVNSIKDTREFKQIYQEMENGFWKNHEQVRKSLARKNLL</sequence>
<keyword evidence="1" id="KW-0805">Transcription regulation</keyword>
<evidence type="ECO:0000256" key="5">
    <source>
        <dbReference type="SAM" id="Phobius"/>
    </source>
</evidence>
<dbReference type="AlphaFoldDB" id="A0A4R6H501"/>
<accession>A0A4R6H501</accession>
<dbReference type="OrthoDB" id="358279at2"/>
<dbReference type="Pfam" id="PF12833">
    <property type="entry name" value="HTH_18"/>
    <property type="match status" value="1"/>
</dbReference>
<feature type="repeat" description="TPR" evidence="4">
    <location>
        <begin position="458"/>
        <end position="491"/>
    </location>
</feature>
<organism evidence="7 8">
    <name type="scientific">Sunxiuqinia elliptica</name>
    <dbReference type="NCBI Taxonomy" id="655355"/>
    <lineage>
        <taxon>Bacteria</taxon>
        <taxon>Pseudomonadati</taxon>
        <taxon>Bacteroidota</taxon>
        <taxon>Bacteroidia</taxon>
        <taxon>Marinilabiliales</taxon>
        <taxon>Prolixibacteraceae</taxon>
        <taxon>Sunxiuqinia</taxon>
    </lineage>
</organism>
<dbReference type="SUPFAM" id="SSF48452">
    <property type="entry name" value="TPR-like"/>
    <property type="match status" value="1"/>
</dbReference>
<evidence type="ECO:0000259" key="6">
    <source>
        <dbReference type="PROSITE" id="PS01124"/>
    </source>
</evidence>
<dbReference type="SMART" id="SM00028">
    <property type="entry name" value="TPR"/>
    <property type="match status" value="3"/>
</dbReference>
<keyword evidence="4" id="KW-0802">TPR repeat</keyword>
<dbReference type="InterPro" id="IPR018060">
    <property type="entry name" value="HTH_AraC"/>
</dbReference>
<proteinExistence type="predicted"/>
<feature type="domain" description="HTH araC/xylS-type" evidence="6">
    <location>
        <begin position="13"/>
        <end position="112"/>
    </location>
</feature>
<evidence type="ECO:0000313" key="7">
    <source>
        <dbReference type="EMBL" id="TDO02551.1"/>
    </source>
</evidence>
<dbReference type="Gene3D" id="1.10.10.60">
    <property type="entry name" value="Homeodomain-like"/>
    <property type="match status" value="1"/>
</dbReference>
<evidence type="ECO:0000256" key="3">
    <source>
        <dbReference type="ARBA" id="ARBA00023163"/>
    </source>
</evidence>
<feature type="repeat" description="TPR" evidence="4">
    <location>
        <begin position="383"/>
        <end position="416"/>
    </location>
</feature>
<gene>
    <name evidence="7" type="ORF">DET52_10416</name>
</gene>
<keyword evidence="5" id="KW-1133">Transmembrane helix</keyword>
<dbReference type="Gene3D" id="3.40.50.10070">
    <property type="entry name" value="TolB, N-terminal domain"/>
    <property type="match status" value="1"/>
</dbReference>
<dbReference type="Gene3D" id="1.25.40.10">
    <property type="entry name" value="Tetratricopeptide repeat domain"/>
    <property type="match status" value="2"/>
</dbReference>
<dbReference type="PROSITE" id="PS01124">
    <property type="entry name" value="HTH_ARAC_FAMILY_2"/>
    <property type="match status" value="1"/>
</dbReference>
<dbReference type="SMART" id="SM00342">
    <property type="entry name" value="HTH_ARAC"/>
    <property type="match status" value="1"/>
</dbReference>
<dbReference type="PANTHER" id="PTHR43280">
    <property type="entry name" value="ARAC-FAMILY TRANSCRIPTIONAL REGULATOR"/>
    <property type="match status" value="1"/>
</dbReference>
<dbReference type="InterPro" id="IPR009057">
    <property type="entry name" value="Homeodomain-like_sf"/>
</dbReference>